<evidence type="ECO:0000256" key="2">
    <source>
        <dbReference type="ARBA" id="ARBA00022857"/>
    </source>
</evidence>
<dbReference type="EMBL" id="KV878590">
    <property type="protein sequence ID" value="OJJ56537.1"/>
    <property type="molecule type" value="Genomic_DNA"/>
</dbReference>
<evidence type="ECO:0000313" key="4">
    <source>
        <dbReference type="EMBL" id="OJJ56537.1"/>
    </source>
</evidence>
<evidence type="ECO:0008006" key="6">
    <source>
        <dbReference type="Google" id="ProtNLM"/>
    </source>
</evidence>
<dbReference type="STRING" id="1036612.A0A1L9TAR4"/>
<dbReference type="GO" id="GO:0044550">
    <property type="term" value="P:secondary metabolite biosynthetic process"/>
    <property type="evidence" value="ECO:0007669"/>
    <property type="project" value="UniProtKB-ARBA"/>
</dbReference>
<keyword evidence="2" id="KW-0521">NADP</keyword>
<dbReference type="PANTHER" id="PTHR44229:SF4">
    <property type="entry name" value="15-HYDROXYPROSTAGLANDIN DEHYDROGENASE [NAD(+)]"/>
    <property type="match status" value="1"/>
</dbReference>
<dbReference type="InterPro" id="IPR002347">
    <property type="entry name" value="SDR_fam"/>
</dbReference>
<dbReference type="GO" id="GO:0005737">
    <property type="term" value="C:cytoplasm"/>
    <property type="evidence" value="ECO:0007669"/>
    <property type="project" value="TreeGrafter"/>
</dbReference>
<evidence type="ECO:0000256" key="3">
    <source>
        <dbReference type="ARBA" id="ARBA00023002"/>
    </source>
</evidence>
<dbReference type="InterPro" id="IPR036291">
    <property type="entry name" value="NAD(P)-bd_dom_sf"/>
</dbReference>
<dbReference type="PROSITE" id="PS00061">
    <property type="entry name" value="ADH_SHORT"/>
    <property type="match status" value="1"/>
</dbReference>
<dbReference type="InterPro" id="IPR020904">
    <property type="entry name" value="Sc_DH/Rdtase_CS"/>
</dbReference>
<dbReference type="Pfam" id="PF00106">
    <property type="entry name" value="adh_short"/>
    <property type="match status" value="1"/>
</dbReference>
<dbReference type="OrthoDB" id="5371740at2759"/>
<dbReference type="SUPFAM" id="SSF51735">
    <property type="entry name" value="NAD(P)-binding Rossmann-fold domains"/>
    <property type="match status" value="1"/>
</dbReference>
<accession>A0A1L9TAR4</accession>
<dbReference type="PRINTS" id="PR00081">
    <property type="entry name" value="GDHRDH"/>
</dbReference>
<dbReference type="GeneID" id="63759986"/>
<dbReference type="VEuPathDB" id="FungiDB:ASPSYDRAFT_206991"/>
<keyword evidence="5" id="KW-1185">Reference proteome</keyword>
<sequence>MARIALITGGTSGIGFDVAKELSQSGTWQVNIIGSNNTRGQEAAALLQNTKFFQADVRNYQQLAGVFNAVFETSHRLDFVFANAGIPEEALGFYAEHHDAAATDASIPPEPSLDPVRVNLDGALYTSYLAMHYFRRSPESTKGSRDLVLTASIGGLYPCLVTPMYSASKHAIVGFTRCVGKQFFAEGVRVNAICPGVVKTPLLTQNPDLMAHFPGDTLIPIERVTDIVLQLISGDGMEDTDGTRVDATEMHSRAIHITGQGYYFTEMPDLHDGSAKNTWNRMMG</sequence>
<dbReference type="PANTHER" id="PTHR44229">
    <property type="entry name" value="15-HYDROXYPROSTAGLANDIN DEHYDROGENASE [NAD(+)]"/>
    <property type="match status" value="1"/>
</dbReference>
<comment type="similarity">
    <text evidence="1">Belongs to the short-chain dehydrogenases/reductases (SDR) family.</text>
</comment>
<reference evidence="5" key="1">
    <citation type="journal article" date="2017" name="Genome Biol.">
        <title>Comparative genomics reveals high biological diversity and specific adaptations in the industrially and medically important fungal genus Aspergillus.</title>
        <authorList>
            <person name="de Vries R.P."/>
            <person name="Riley R."/>
            <person name="Wiebenga A."/>
            <person name="Aguilar-Osorio G."/>
            <person name="Amillis S."/>
            <person name="Uchima C.A."/>
            <person name="Anderluh G."/>
            <person name="Asadollahi M."/>
            <person name="Askin M."/>
            <person name="Barry K."/>
            <person name="Battaglia E."/>
            <person name="Bayram O."/>
            <person name="Benocci T."/>
            <person name="Braus-Stromeyer S.A."/>
            <person name="Caldana C."/>
            <person name="Canovas D."/>
            <person name="Cerqueira G.C."/>
            <person name="Chen F."/>
            <person name="Chen W."/>
            <person name="Choi C."/>
            <person name="Clum A."/>
            <person name="Dos Santos R.A."/>
            <person name="Damasio A.R."/>
            <person name="Diallinas G."/>
            <person name="Emri T."/>
            <person name="Fekete E."/>
            <person name="Flipphi M."/>
            <person name="Freyberg S."/>
            <person name="Gallo A."/>
            <person name="Gournas C."/>
            <person name="Habgood R."/>
            <person name="Hainaut M."/>
            <person name="Harispe M.L."/>
            <person name="Henrissat B."/>
            <person name="Hilden K.S."/>
            <person name="Hope R."/>
            <person name="Hossain A."/>
            <person name="Karabika E."/>
            <person name="Karaffa L."/>
            <person name="Karanyi Z."/>
            <person name="Krasevec N."/>
            <person name="Kuo A."/>
            <person name="Kusch H."/>
            <person name="LaButti K."/>
            <person name="Lagendijk E.L."/>
            <person name="Lapidus A."/>
            <person name="Levasseur A."/>
            <person name="Lindquist E."/>
            <person name="Lipzen A."/>
            <person name="Logrieco A.F."/>
            <person name="MacCabe A."/>
            <person name="Maekelae M.R."/>
            <person name="Malavazi I."/>
            <person name="Melin P."/>
            <person name="Meyer V."/>
            <person name="Mielnichuk N."/>
            <person name="Miskei M."/>
            <person name="Molnar A.P."/>
            <person name="Mule G."/>
            <person name="Ngan C.Y."/>
            <person name="Orejas M."/>
            <person name="Orosz E."/>
            <person name="Ouedraogo J.P."/>
            <person name="Overkamp K.M."/>
            <person name="Park H.-S."/>
            <person name="Perrone G."/>
            <person name="Piumi F."/>
            <person name="Punt P.J."/>
            <person name="Ram A.F."/>
            <person name="Ramon A."/>
            <person name="Rauscher S."/>
            <person name="Record E."/>
            <person name="Riano-Pachon D.M."/>
            <person name="Robert V."/>
            <person name="Roehrig J."/>
            <person name="Ruller R."/>
            <person name="Salamov A."/>
            <person name="Salih N.S."/>
            <person name="Samson R.A."/>
            <person name="Sandor E."/>
            <person name="Sanguinetti M."/>
            <person name="Schuetze T."/>
            <person name="Sepcic K."/>
            <person name="Shelest E."/>
            <person name="Sherlock G."/>
            <person name="Sophianopoulou V."/>
            <person name="Squina F.M."/>
            <person name="Sun H."/>
            <person name="Susca A."/>
            <person name="Todd R.B."/>
            <person name="Tsang A."/>
            <person name="Unkles S.E."/>
            <person name="van de Wiele N."/>
            <person name="van Rossen-Uffink D."/>
            <person name="Oliveira J.V."/>
            <person name="Vesth T.C."/>
            <person name="Visser J."/>
            <person name="Yu J.-H."/>
            <person name="Zhou M."/>
            <person name="Andersen M.R."/>
            <person name="Archer D.B."/>
            <person name="Baker S.E."/>
            <person name="Benoit I."/>
            <person name="Brakhage A.A."/>
            <person name="Braus G.H."/>
            <person name="Fischer R."/>
            <person name="Frisvad J.C."/>
            <person name="Goldman G.H."/>
            <person name="Houbraken J."/>
            <person name="Oakley B."/>
            <person name="Pocsi I."/>
            <person name="Scazzocchio C."/>
            <person name="Seiboth B."/>
            <person name="vanKuyk P.A."/>
            <person name="Wortman J."/>
            <person name="Dyer P.S."/>
            <person name="Grigoriev I.V."/>
        </authorList>
    </citation>
    <scope>NUCLEOTIDE SEQUENCE [LARGE SCALE GENOMIC DNA]</scope>
    <source>
        <strain evidence="5">CBS 593.65</strain>
    </source>
</reference>
<organism evidence="4 5">
    <name type="scientific">Aspergillus sydowii CBS 593.65</name>
    <dbReference type="NCBI Taxonomy" id="1036612"/>
    <lineage>
        <taxon>Eukaryota</taxon>
        <taxon>Fungi</taxon>
        <taxon>Dikarya</taxon>
        <taxon>Ascomycota</taxon>
        <taxon>Pezizomycotina</taxon>
        <taxon>Eurotiomycetes</taxon>
        <taxon>Eurotiomycetidae</taxon>
        <taxon>Eurotiales</taxon>
        <taxon>Aspergillaceae</taxon>
        <taxon>Aspergillus</taxon>
        <taxon>Aspergillus subgen. Nidulantes</taxon>
    </lineage>
</organism>
<dbReference type="Gene3D" id="3.40.50.720">
    <property type="entry name" value="NAD(P)-binding Rossmann-like Domain"/>
    <property type="match status" value="1"/>
</dbReference>
<dbReference type="Proteomes" id="UP000184356">
    <property type="component" value="Unassembled WGS sequence"/>
</dbReference>
<gene>
    <name evidence="4" type="ORF">ASPSYDRAFT_206991</name>
</gene>
<name>A0A1L9TAR4_9EURO</name>
<dbReference type="RefSeq" id="XP_040700343.1">
    <property type="nucleotide sequence ID" value="XM_040843913.1"/>
</dbReference>
<protein>
    <recommendedName>
        <fullName evidence="6">NAD(P)-binding protein</fullName>
    </recommendedName>
</protein>
<keyword evidence="3" id="KW-0560">Oxidoreductase</keyword>
<evidence type="ECO:0000256" key="1">
    <source>
        <dbReference type="ARBA" id="ARBA00006484"/>
    </source>
</evidence>
<proteinExistence type="inferred from homology"/>
<evidence type="ECO:0000313" key="5">
    <source>
        <dbReference type="Proteomes" id="UP000184356"/>
    </source>
</evidence>
<dbReference type="GO" id="GO:0016616">
    <property type="term" value="F:oxidoreductase activity, acting on the CH-OH group of donors, NAD or NADP as acceptor"/>
    <property type="evidence" value="ECO:0007669"/>
    <property type="project" value="TreeGrafter"/>
</dbReference>
<dbReference type="AlphaFoldDB" id="A0A1L9TAR4"/>